<keyword evidence="2" id="KW-1185">Reference proteome</keyword>
<accession>A0A8J2LGZ5</accession>
<evidence type="ECO:0000313" key="2">
    <source>
        <dbReference type="Proteomes" id="UP000708208"/>
    </source>
</evidence>
<evidence type="ECO:0000313" key="1">
    <source>
        <dbReference type="EMBL" id="CAG7832899.1"/>
    </source>
</evidence>
<protein>
    <submittedName>
        <fullName evidence="1">Uncharacterized protein</fullName>
    </submittedName>
</protein>
<dbReference type="EMBL" id="CAJVCH010567586">
    <property type="protein sequence ID" value="CAG7832899.1"/>
    <property type="molecule type" value="Genomic_DNA"/>
</dbReference>
<name>A0A8J2LGZ5_9HEXA</name>
<comment type="caution">
    <text evidence="1">The sequence shown here is derived from an EMBL/GenBank/DDBJ whole genome shotgun (WGS) entry which is preliminary data.</text>
</comment>
<proteinExistence type="predicted"/>
<reference evidence="1" key="1">
    <citation type="submission" date="2021-06" db="EMBL/GenBank/DDBJ databases">
        <authorList>
            <person name="Hodson N. C."/>
            <person name="Mongue J. A."/>
            <person name="Jaron S. K."/>
        </authorList>
    </citation>
    <scope>NUCLEOTIDE SEQUENCE</scope>
</reference>
<organism evidence="1 2">
    <name type="scientific">Allacma fusca</name>
    <dbReference type="NCBI Taxonomy" id="39272"/>
    <lineage>
        <taxon>Eukaryota</taxon>
        <taxon>Metazoa</taxon>
        <taxon>Ecdysozoa</taxon>
        <taxon>Arthropoda</taxon>
        <taxon>Hexapoda</taxon>
        <taxon>Collembola</taxon>
        <taxon>Symphypleona</taxon>
        <taxon>Sminthuridae</taxon>
        <taxon>Allacma</taxon>
    </lineage>
</organism>
<dbReference type="Proteomes" id="UP000708208">
    <property type="component" value="Unassembled WGS sequence"/>
</dbReference>
<gene>
    <name evidence="1" type="ORF">AFUS01_LOCUS42557</name>
</gene>
<sequence length="9" mass="1015">EVEGALDWP</sequence>
<feature type="non-terminal residue" evidence="1">
    <location>
        <position position="1"/>
    </location>
</feature>